<gene>
    <name evidence="1" type="ORF">LWI29_009038</name>
</gene>
<sequence>MDPMCMEAALSLSSPVAVSSTLNSQADSSPPPEGGVSVIVPDSVTGLIQSSAPMVQGGKSFAGLFKSCPVETLPVSSVLSKKGGYEDFFGCPNSGE</sequence>
<name>A0AA39SC50_ACESA</name>
<comment type="caution">
    <text evidence="1">The sequence shown here is derived from an EMBL/GenBank/DDBJ whole genome shotgun (WGS) entry which is preliminary data.</text>
</comment>
<accession>A0AA39SC50</accession>
<organism evidence="1 2">
    <name type="scientific">Acer saccharum</name>
    <name type="common">Sugar maple</name>
    <dbReference type="NCBI Taxonomy" id="4024"/>
    <lineage>
        <taxon>Eukaryota</taxon>
        <taxon>Viridiplantae</taxon>
        <taxon>Streptophyta</taxon>
        <taxon>Embryophyta</taxon>
        <taxon>Tracheophyta</taxon>
        <taxon>Spermatophyta</taxon>
        <taxon>Magnoliopsida</taxon>
        <taxon>eudicotyledons</taxon>
        <taxon>Gunneridae</taxon>
        <taxon>Pentapetalae</taxon>
        <taxon>rosids</taxon>
        <taxon>malvids</taxon>
        <taxon>Sapindales</taxon>
        <taxon>Sapindaceae</taxon>
        <taxon>Hippocastanoideae</taxon>
        <taxon>Acereae</taxon>
        <taxon>Acer</taxon>
    </lineage>
</organism>
<dbReference type="AlphaFoldDB" id="A0AA39SC50"/>
<evidence type="ECO:0000313" key="2">
    <source>
        <dbReference type="Proteomes" id="UP001168877"/>
    </source>
</evidence>
<dbReference type="EMBL" id="JAUESC010000381">
    <property type="protein sequence ID" value="KAK0589053.1"/>
    <property type="molecule type" value="Genomic_DNA"/>
</dbReference>
<protein>
    <submittedName>
        <fullName evidence="1">Uncharacterized protein</fullName>
    </submittedName>
</protein>
<evidence type="ECO:0000313" key="1">
    <source>
        <dbReference type="EMBL" id="KAK0589053.1"/>
    </source>
</evidence>
<keyword evidence="2" id="KW-1185">Reference proteome</keyword>
<reference evidence="1" key="1">
    <citation type="journal article" date="2022" name="Plant J.">
        <title>Strategies of tolerance reflected in two North American maple genomes.</title>
        <authorList>
            <person name="McEvoy S.L."/>
            <person name="Sezen U.U."/>
            <person name="Trouern-Trend A."/>
            <person name="McMahon S.M."/>
            <person name="Schaberg P.G."/>
            <person name="Yang J."/>
            <person name="Wegrzyn J.L."/>
            <person name="Swenson N.G."/>
        </authorList>
    </citation>
    <scope>NUCLEOTIDE SEQUENCE</scope>
    <source>
        <strain evidence="1">NS2018</strain>
    </source>
</reference>
<proteinExistence type="predicted"/>
<reference evidence="1" key="2">
    <citation type="submission" date="2023-06" db="EMBL/GenBank/DDBJ databases">
        <authorList>
            <person name="Swenson N.G."/>
            <person name="Wegrzyn J.L."/>
            <person name="Mcevoy S.L."/>
        </authorList>
    </citation>
    <scope>NUCLEOTIDE SEQUENCE</scope>
    <source>
        <strain evidence="1">NS2018</strain>
        <tissue evidence="1">Leaf</tissue>
    </source>
</reference>
<dbReference type="Proteomes" id="UP001168877">
    <property type="component" value="Unassembled WGS sequence"/>
</dbReference>